<protein>
    <submittedName>
        <fullName evidence="3">VCBS repeat-containing protein</fullName>
    </submittedName>
</protein>
<organism evidence="3 4">
    <name type="scientific">Fodinibius salicampi</name>
    <dbReference type="NCBI Taxonomy" id="1920655"/>
    <lineage>
        <taxon>Bacteria</taxon>
        <taxon>Pseudomonadati</taxon>
        <taxon>Balneolota</taxon>
        <taxon>Balneolia</taxon>
        <taxon>Balneolales</taxon>
        <taxon>Balneolaceae</taxon>
        <taxon>Fodinibius</taxon>
    </lineage>
</organism>
<dbReference type="InterPro" id="IPR027039">
    <property type="entry name" value="Crtac1"/>
</dbReference>
<dbReference type="Gene3D" id="2.130.10.130">
    <property type="entry name" value="Integrin alpha, N-terminal"/>
    <property type="match status" value="3"/>
</dbReference>
<dbReference type="SUPFAM" id="SSF69318">
    <property type="entry name" value="Integrin alpha N-terminal domain"/>
    <property type="match status" value="2"/>
</dbReference>
<dbReference type="Pfam" id="PF07593">
    <property type="entry name" value="UnbV_ASPIC"/>
    <property type="match status" value="1"/>
</dbReference>
<evidence type="ECO:0000259" key="2">
    <source>
        <dbReference type="Pfam" id="PF07593"/>
    </source>
</evidence>
<sequence>MKFLIVPAIACCAIQCTTSEPIDETLFKKLSSSETGIHFENSLSPTEELNMYTFRNFYNGGGVGAGDINGDGLPDLFFAGNMVPNKLYLNKGNLEFKDITKKAGVYSEGVWTTGVSFVDINSDGLLDIYITKSGSPEGENRHNELFINNGNLTFTEKAEEYGLDEVGLSTHAVFFDYDGDGDLDMYLLNNSFDVFGEYESVTGARRQVPDPDGGSKLFQNNDNYFEDVTEKAGIYSSEIGFGLSASVGDLNKDGWPDIYVANDFFERDYLYINNQDGTFREVLPEQMESISFSSMGSDIADLTGDGWPDIYVADMLPFTERRQKSKMTYQTYDEYSEGVEKGFHHQVTRNTLQVNNGDGTFTEASRLAGVEATDWSWATLIGDYDNNGHNDIYVTNGIYKDLLDQDYLEYASNPRRIRDMIQSSPGNAIMKLMSKIPSESVANKAFAGMGGLSFDDLSEQWGLDSPGFSSGAAWADLDGDGTLDLIVNEVNGPARVYRNQAVQHYPNRSFLTVDLNGKAPNTQAVGAQLDVWTDGKHWYREQMLHRGFQSSVDPKLHVGLGTVSKIDSLRLRWPDGSVSYRENIEVPAELKLVQSEANKRGQDTVYKVPAHLPGEPFLEGTPWLDKVTGDRTIDWSHQENSYSDFDREQLLVHMRSTEGPALCSGDVNGDGFEDFYLGGGRSQAGQLFIQQTEQGFVRRSQPAFEQDANSEDTDCVMFDANGNGHLDLYVTSGGNSYSSGSSDLLDRLYWGDGQGGFVLSEQLLPSQKSFVSSSTVSMEDVNEDGYPDLFVGERLNLFAVGRPARGFLLINDGQGGFEDRSEEWIPELGELGMVTDAVWTDWDSDGRNDLVVVGEWMSPRIFRKIESGFEEITEQLGLSELKGWWNTVHAADLNEDGRSELIIGNHGLNSRFRASTEQPVRMWVGDFEGNGMITQLLSRVKDGNDYPVALRDELLKRLPSLEQNYPDYDSYAGETIQDILTSQERSEAYKTEANELVSIVVWNKPEQARIEKLPLRAQLAPMYGIWSGDINGDDTPELLMGGNLEGVKPIAGPYRSSYGAVLTIQENGLVGVPSHKSGLKITGEIRAIMDIKGANGRQYIVIARSNDKPVLLEIQNVE</sequence>
<accession>A0ABT3PWG7</accession>
<reference evidence="3 4" key="1">
    <citation type="submission" date="2021-11" db="EMBL/GenBank/DDBJ databases">
        <title>Aliifidinibius sp. nov., a new bacterium isolated from saline soil.</title>
        <authorList>
            <person name="Galisteo C."/>
            <person name="De La Haba R."/>
            <person name="Sanchez-Porro C."/>
            <person name="Ventosa A."/>
        </authorList>
    </citation>
    <scope>NUCLEOTIDE SEQUENCE [LARGE SCALE GENOMIC DNA]</scope>
    <source>
        <strain evidence="3 4">KACC 190600</strain>
    </source>
</reference>
<dbReference type="PANTHER" id="PTHR16026:SF0">
    <property type="entry name" value="CARTILAGE ACIDIC PROTEIN 1"/>
    <property type="match status" value="1"/>
</dbReference>
<dbReference type="InterPro" id="IPR028994">
    <property type="entry name" value="Integrin_alpha_N"/>
</dbReference>
<dbReference type="RefSeq" id="WP_265787960.1">
    <property type="nucleotide sequence ID" value="NZ_BAABRS010000001.1"/>
</dbReference>
<feature type="domain" description="ASPIC/UnbV" evidence="2">
    <location>
        <begin position="524"/>
        <end position="587"/>
    </location>
</feature>
<name>A0ABT3PWG7_9BACT</name>
<comment type="caution">
    <text evidence="3">The sequence shown here is derived from an EMBL/GenBank/DDBJ whole genome shotgun (WGS) entry which is preliminary data.</text>
</comment>
<dbReference type="EMBL" id="JAJNDC010000001">
    <property type="protein sequence ID" value="MCW9712196.1"/>
    <property type="molecule type" value="Genomic_DNA"/>
</dbReference>
<dbReference type="InterPro" id="IPR011519">
    <property type="entry name" value="UnbV_ASPIC"/>
</dbReference>
<dbReference type="InterPro" id="IPR013517">
    <property type="entry name" value="FG-GAP"/>
</dbReference>
<keyword evidence="1" id="KW-0732">Signal</keyword>
<evidence type="ECO:0000256" key="1">
    <source>
        <dbReference type="ARBA" id="ARBA00022729"/>
    </source>
</evidence>
<evidence type="ECO:0000313" key="4">
    <source>
        <dbReference type="Proteomes" id="UP001207337"/>
    </source>
</evidence>
<gene>
    <name evidence="3" type="ORF">LQ318_04680</name>
</gene>
<evidence type="ECO:0000313" key="3">
    <source>
        <dbReference type="EMBL" id="MCW9712196.1"/>
    </source>
</evidence>
<dbReference type="Pfam" id="PF13517">
    <property type="entry name" value="FG-GAP_3"/>
    <property type="match status" value="6"/>
</dbReference>
<keyword evidence="4" id="KW-1185">Reference proteome</keyword>
<dbReference type="Proteomes" id="UP001207337">
    <property type="component" value="Unassembled WGS sequence"/>
</dbReference>
<dbReference type="PANTHER" id="PTHR16026">
    <property type="entry name" value="CARTILAGE ACIDIC PROTEIN 1"/>
    <property type="match status" value="1"/>
</dbReference>
<proteinExistence type="predicted"/>